<protein>
    <recommendedName>
        <fullName evidence="6">Maspardin</fullName>
    </recommendedName>
</protein>
<dbReference type="PANTHER" id="PTHR15913">
    <property type="entry name" value="ACID CLUSTER PROTEIN 33"/>
    <property type="match status" value="1"/>
</dbReference>
<accession>A0A834ZVB9</accession>
<feature type="compositionally biased region" description="Polar residues" evidence="3">
    <location>
        <begin position="106"/>
        <end position="115"/>
    </location>
</feature>
<name>A0A834ZVB9_TETSI</name>
<dbReference type="OrthoDB" id="10264550at2759"/>
<evidence type="ECO:0000313" key="4">
    <source>
        <dbReference type="EMBL" id="KAF8412380.1"/>
    </source>
</evidence>
<feature type="compositionally biased region" description="Polar residues" evidence="3">
    <location>
        <begin position="73"/>
        <end position="86"/>
    </location>
</feature>
<gene>
    <name evidence="4" type="ORF">HHK36_000344</name>
</gene>
<sequence length="141" mass="15252">MSSDKGLFETNNYCAILQQLKDQVSEKYPEARRAYIKTGDDFPFLSRPDEVNLHLQLHLRRVGVESRPDLVRGTSNDGSGGSPNENSDGREDANDPPMDEGGGSASPATESQLPPSSDGVASHNLDDQPLSDSKNSPINPE</sequence>
<feature type="compositionally biased region" description="Polar residues" evidence="3">
    <location>
        <begin position="130"/>
        <end position="141"/>
    </location>
</feature>
<evidence type="ECO:0000256" key="2">
    <source>
        <dbReference type="ARBA" id="ARBA00022490"/>
    </source>
</evidence>
<dbReference type="PANTHER" id="PTHR15913:SF0">
    <property type="entry name" value="MASPARDIN"/>
    <property type="match status" value="1"/>
</dbReference>
<dbReference type="OMA" id="NDPPMDE"/>
<evidence type="ECO:0008006" key="6">
    <source>
        <dbReference type="Google" id="ProtNLM"/>
    </source>
</evidence>
<dbReference type="GO" id="GO:0005737">
    <property type="term" value="C:cytoplasm"/>
    <property type="evidence" value="ECO:0007669"/>
    <property type="project" value="UniProtKB-SubCell"/>
</dbReference>
<dbReference type="InterPro" id="IPR026151">
    <property type="entry name" value="Maspardin"/>
</dbReference>
<proteinExistence type="predicted"/>
<comment type="subcellular location">
    <subcellularLocation>
        <location evidence="1">Cytoplasm</location>
    </subcellularLocation>
</comment>
<dbReference type="EMBL" id="JABCRI010000001">
    <property type="protein sequence ID" value="KAF8412380.1"/>
    <property type="molecule type" value="Genomic_DNA"/>
</dbReference>
<reference evidence="4 5" key="1">
    <citation type="submission" date="2020-04" db="EMBL/GenBank/DDBJ databases">
        <title>Plant Genome Project.</title>
        <authorList>
            <person name="Zhang R.-G."/>
        </authorList>
    </citation>
    <scope>NUCLEOTIDE SEQUENCE [LARGE SCALE GENOMIC DNA]</scope>
    <source>
        <strain evidence="4">YNK0</strain>
        <tissue evidence="4">Leaf</tissue>
    </source>
</reference>
<feature type="region of interest" description="Disordered" evidence="3">
    <location>
        <begin position="61"/>
        <end position="141"/>
    </location>
</feature>
<evidence type="ECO:0000256" key="1">
    <source>
        <dbReference type="ARBA" id="ARBA00004496"/>
    </source>
</evidence>
<organism evidence="4 5">
    <name type="scientific">Tetracentron sinense</name>
    <name type="common">Spur-leaf</name>
    <dbReference type="NCBI Taxonomy" id="13715"/>
    <lineage>
        <taxon>Eukaryota</taxon>
        <taxon>Viridiplantae</taxon>
        <taxon>Streptophyta</taxon>
        <taxon>Embryophyta</taxon>
        <taxon>Tracheophyta</taxon>
        <taxon>Spermatophyta</taxon>
        <taxon>Magnoliopsida</taxon>
        <taxon>Trochodendrales</taxon>
        <taxon>Trochodendraceae</taxon>
        <taxon>Tetracentron</taxon>
    </lineage>
</organism>
<comment type="caution">
    <text evidence="4">The sequence shown here is derived from an EMBL/GenBank/DDBJ whole genome shotgun (WGS) entry which is preliminary data.</text>
</comment>
<evidence type="ECO:0000256" key="3">
    <source>
        <dbReference type="SAM" id="MobiDB-lite"/>
    </source>
</evidence>
<dbReference type="Proteomes" id="UP000655225">
    <property type="component" value="Unassembled WGS sequence"/>
</dbReference>
<keyword evidence="2" id="KW-0963">Cytoplasm</keyword>
<evidence type="ECO:0000313" key="5">
    <source>
        <dbReference type="Proteomes" id="UP000655225"/>
    </source>
</evidence>
<dbReference type="AlphaFoldDB" id="A0A834ZVB9"/>
<keyword evidence="5" id="KW-1185">Reference proteome</keyword>